<dbReference type="InterPro" id="IPR007219">
    <property type="entry name" value="XnlR_reg_dom"/>
</dbReference>
<feature type="non-terminal residue" evidence="8">
    <location>
        <position position="1"/>
    </location>
</feature>
<evidence type="ECO:0000313" key="8">
    <source>
        <dbReference type="EMBL" id="ORX88662.1"/>
    </source>
</evidence>
<dbReference type="EMBL" id="MCFE01000511">
    <property type="protein sequence ID" value="ORX88662.1"/>
    <property type="molecule type" value="Genomic_DNA"/>
</dbReference>
<evidence type="ECO:0000256" key="6">
    <source>
        <dbReference type="ARBA" id="ARBA00023242"/>
    </source>
</evidence>
<keyword evidence="3" id="KW-0805">Transcription regulation</keyword>
<dbReference type="InParanoid" id="A0A1Y1XSC5"/>
<keyword evidence="6" id="KW-0539">Nucleus</keyword>
<dbReference type="GO" id="GO:0006351">
    <property type="term" value="P:DNA-templated transcription"/>
    <property type="evidence" value="ECO:0007669"/>
    <property type="project" value="InterPro"/>
</dbReference>
<dbReference type="PANTHER" id="PTHR31313">
    <property type="entry name" value="TY1 ENHANCER ACTIVATOR"/>
    <property type="match status" value="1"/>
</dbReference>
<dbReference type="SMART" id="SM00906">
    <property type="entry name" value="Fungal_trans"/>
    <property type="match status" value="1"/>
</dbReference>
<keyword evidence="5" id="KW-0804">Transcription</keyword>
<dbReference type="Proteomes" id="UP000193498">
    <property type="component" value="Unassembled WGS sequence"/>
</dbReference>
<feature type="domain" description="Xylanolytic transcriptional activator regulatory" evidence="7">
    <location>
        <begin position="193"/>
        <end position="266"/>
    </location>
</feature>
<dbReference type="STRING" id="1314790.A0A1Y1XSC5"/>
<comment type="caution">
    <text evidence="8">The sequence shown here is derived from an EMBL/GenBank/DDBJ whole genome shotgun (WGS) entry which is preliminary data.</text>
</comment>
<evidence type="ECO:0000259" key="7">
    <source>
        <dbReference type="SMART" id="SM00906"/>
    </source>
</evidence>
<keyword evidence="4" id="KW-0238">DNA-binding</keyword>
<sequence>LRSHTSTLTLDTTLIFTQESSDSEESVNMCEEMNRLTITDGSGYRYVGSSSGMYLLEGGRYHVNGIFTKLICDGKGTKLPELPESNFIGQQTRDKLIKVYFTRSHPYLPVFNKARFLERLNSGEKNPEALMNAIYAVGCVLEGLTVFKTPEISRSATVYFFKEAKSALDKQYTESSLQTIQALLLMSFNPMGGWLFLGIAIRMAQDLGLHRNLESENLDPIEKQNRKLAWWGCVIFDRFHSALGGKPLAINEEDFDTTLPLELNQGELSPEINRSIRFLAQSVRMTMLISKIIQTIYVLRGDGRIKASSNLWSLNKSLKFRVDYHSCTISTPHGSLLHTFYQYSVILLNRPFIPIHNIASTQINPAQLICQRAASRITWIAYHTPLEWMLHGNPPRPGVMFSAGAIHLINAMSKDSELARVARNNFAVNLAILKRVSDVFFGVGHIPTILEDLAKVRGLTDLDMGAEPILYDPPSVALSPDVSKKLPPRNDTSSVMVLPSSSAVEIIKAFYNKTTPDSHPYPPPPSQEYSDDCPVLNPNESNGNICLDDPITQLQQPTSFMPHGILEDTMNFYPPQQMPPPSISQLPTMCEDATLLPNDSMQGYPTSGSNHDAPLLNLLQIEIDFNDWNNYLNQFGQPSL</sequence>
<keyword evidence="1" id="KW-0479">Metal-binding</keyword>
<keyword evidence="9" id="KW-1185">Reference proteome</keyword>
<evidence type="ECO:0000256" key="4">
    <source>
        <dbReference type="ARBA" id="ARBA00023125"/>
    </source>
</evidence>
<name>A0A1Y1XSC5_9FUNG</name>
<dbReference type="CDD" id="cd12148">
    <property type="entry name" value="fungal_TF_MHR"/>
    <property type="match status" value="1"/>
</dbReference>
<protein>
    <recommendedName>
        <fullName evidence="7">Xylanolytic transcriptional activator regulatory domain-containing protein</fullName>
    </recommendedName>
</protein>
<evidence type="ECO:0000313" key="9">
    <source>
        <dbReference type="Proteomes" id="UP000193498"/>
    </source>
</evidence>
<dbReference type="OrthoDB" id="5121955at2759"/>
<keyword evidence="2" id="KW-0862">Zinc</keyword>
<accession>A0A1Y1XSC5</accession>
<dbReference type="GO" id="GO:0008270">
    <property type="term" value="F:zinc ion binding"/>
    <property type="evidence" value="ECO:0007669"/>
    <property type="project" value="InterPro"/>
</dbReference>
<dbReference type="InterPro" id="IPR051615">
    <property type="entry name" value="Transcr_Regulatory_Elem"/>
</dbReference>
<dbReference type="AlphaFoldDB" id="A0A1Y1XSC5"/>
<proteinExistence type="predicted"/>
<dbReference type="Pfam" id="PF04082">
    <property type="entry name" value="Fungal_trans"/>
    <property type="match status" value="1"/>
</dbReference>
<dbReference type="PANTHER" id="PTHR31313:SF81">
    <property type="entry name" value="TY1 ENHANCER ACTIVATOR"/>
    <property type="match status" value="1"/>
</dbReference>
<dbReference type="GO" id="GO:0003677">
    <property type="term" value="F:DNA binding"/>
    <property type="evidence" value="ECO:0007669"/>
    <property type="project" value="UniProtKB-KW"/>
</dbReference>
<evidence type="ECO:0000256" key="3">
    <source>
        <dbReference type="ARBA" id="ARBA00023015"/>
    </source>
</evidence>
<evidence type="ECO:0000256" key="5">
    <source>
        <dbReference type="ARBA" id="ARBA00023163"/>
    </source>
</evidence>
<reference evidence="8 9" key="1">
    <citation type="submission" date="2016-07" db="EMBL/GenBank/DDBJ databases">
        <title>Pervasive Adenine N6-methylation of Active Genes in Fungi.</title>
        <authorList>
            <consortium name="DOE Joint Genome Institute"/>
            <person name="Mondo S.J."/>
            <person name="Dannebaum R.O."/>
            <person name="Kuo R.C."/>
            <person name="Labutti K."/>
            <person name="Haridas S."/>
            <person name="Kuo A."/>
            <person name="Salamov A."/>
            <person name="Ahrendt S.R."/>
            <person name="Lipzen A."/>
            <person name="Sullivan W."/>
            <person name="Andreopoulos W.B."/>
            <person name="Clum A."/>
            <person name="Lindquist E."/>
            <person name="Daum C."/>
            <person name="Ramamoorthy G.K."/>
            <person name="Gryganskyi A."/>
            <person name="Culley D."/>
            <person name="Magnuson J.K."/>
            <person name="James T.Y."/>
            <person name="O'Malley M.A."/>
            <person name="Stajich J.E."/>
            <person name="Spatafora J.W."/>
            <person name="Visel A."/>
            <person name="Grigoriev I.V."/>
        </authorList>
    </citation>
    <scope>NUCLEOTIDE SEQUENCE [LARGE SCALE GENOMIC DNA]</scope>
    <source>
        <strain evidence="8 9">CBS 931.73</strain>
    </source>
</reference>
<gene>
    <name evidence="8" type="ORF">K493DRAFT_319316</name>
</gene>
<evidence type="ECO:0000256" key="1">
    <source>
        <dbReference type="ARBA" id="ARBA00022723"/>
    </source>
</evidence>
<organism evidence="8 9">
    <name type="scientific">Basidiobolus meristosporus CBS 931.73</name>
    <dbReference type="NCBI Taxonomy" id="1314790"/>
    <lineage>
        <taxon>Eukaryota</taxon>
        <taxon>Fungi</taxon>
        <taxon>Fungi incertae sedis</taxon>
        <taxon>Zoopagomycota</taxon>
        <taxon>Entomophthoromycotina</taxon>
        <taxon>Basidiobolomycetes</taxon>
        <taxon>Basidiobolales</taxon>
        <taxon>Basidiobolaceae</taxon>
        <taxon>Basidiobolus</taxon>
    </lineage>
</organism>
<evidence type="ECO:0000256" key="2">
    <source>
        <dbReference type="ARBA" id="ARBA00022833"/>
    </source>
</evidence>